<dbReference type="RefSeq" id="WP_145212034.1">
    <property type="nucleotide sequence ID" value="NZ_CP036432.1"/>
</dbReference>
<dbReference type="SUPFAM" id="SSF142984">
    <property type="entry name" value="Nqo1 middle domain-like"/>
    <property type="match status" value="1"/>
</dbReference>
<dbReference type="Gene3D" id="1.10.10.1590">
    <property type="entry name" value="NADH-quinone oxidoreductase subunit E"/>
    <property type="match status" value="1"/>
</dbReference>
<dbReference type="EC" id="1.12.1.3" evidence="7"/>
<dbReference type="Gene3D" id="1.20.1440.230">
    <property type="entry name" value="NADH-ubiquinone oxidoreductase 51kDa subunit, iron-sulphur binding domain"/>
    <property type="match status" value="1"/>
</dbReference>
<dbReference type="Proteomes" id="UP000318081">
    <property type="component" value="Chromosome"/>
</dbReference>
<protein>
    <submittedName>
        <fullName evidence="7">NADP-reducing hydrogenase subunit HndC</fullName>
        <ecNumber evidence="7">1.12.1.3</ecNumber>
    </submittedName>
</protein>
<dbReference type="InterPro" id="IPR041921">
    <property type="entry name" value="NuoE_N"/>
</dbReference>
<dbReference type="Gene3D" id="3.40.50.11540">
    <property type="entry name" value="NADH-ubiquinone oxidoreductase 51kDa subunit"/>
    <property type="match status" value="1"/>
</dbReference>
<dbReference type="EMBL" id="CP036432">
    <property type="protein sequence ID" value="QDV84161.1"/>
    <property type="molecule type" value="Genomic_DNA"/>
</dbReference>
<sequence length="804" mass="87660">MITTNPRIDLTAVDRMIEQIGRGPDAVIPILHAVQREYRYLPQEALRRICEQTEITPAAITGVASFYDHFRHHPVGKHMISVCTGTACHVKGADLVDDAIRHELKLAPHEDTDTEGEFTVQKVACLGCCTLGPVVQIDDAIFGHVSSQTTPRMLQEYDEAEFVKLSAVHRPISQPRGPHTTEVRIGLGSCCLALGSDKVHEALCDAIDDSGGDAYVKQIGCTGICSKVPLVELVSPDGTSQSYTNVNPEMARKIVEKHFRPKGISKPIRYAASRILDWIQSDEDQDVLQKHRAARDGVVDCFIGPQKHLTLDLLDAIDPLDLDEYMRHGGFESLKKCLTQLQPEQILDEIEASGLRGRGGAGFPTHIKWRTVRRQVSPTKYVICNGDEGDPGAFMDKVLLESIPFRVIEGMAIAACTVDAHDGIFYVRAEYPLAVERIRNAIEICRQGGILGDSVLGTEFRFDLEIREGAGAYICGEETALIHSIEGGRGTPRIRPPFPAESGLWEKPTLINNVETLATIPWILRHGGKELAKLGTATSKGTKAFALAGKVRNGGLIEVPMGITIRQIVEDIGGGVEPGRTFKAVQIGGPSGGCVPAELADTQIDYESLSAVGSIMGSGGLVVLDDKDCMVDIARYFLKFTQDQSCGKCTFCRVGTRRLLDILDRLCTGNGKQGDLEQLETLSTSVCAGSLCGLGKTAPNPILSTLKYFREEYEAHIAGYCPAGKCVDLIDYCINDKCIGCTLCSQHCPVDAIPMTPYYKHTIDLDRCTRCDTCYQVCPEDAVFIASEPKSKSKSKSKPATLLQ</sequence>
<evidence type="ECO:0000256" key="1">
    <source>
        <dbReference type="ARBA" id="ARBA00007523"/>
    </source>
</evidence>
<reference evidence="7 8" key="1">
    <citation type="submission" date="2019-02" db="EMBL/GenBank/DDBJ databases">
        <title>Deep-cultivation of Planctomycetes and their phenomic and genomic characterization uncovers novel biology.</title>
        <authorList>
            <person name="Wiegand S."/>
            <person name="Jogler M."/>
            <person name="Boedeker C."/>
            <person name="Pinto D."/>
            <person name="Vollmers J."/>
            <person name="Rivas-Marin E."/>
            <person name="Kohn T."/>
            <person name="Peeters S.H."/>
            <person name="Heuer A."/>
            <person name="Rast P."/>
            <person name="Oberbeckmann S."/>
            <person name="Bunk B."/>
            <person name="Jeske O."/>
            <person name="Meyerdierks A."/>
            <person name="Storesund J.E."/>
            <person name="Kallscheuer N."/>
            <person name="Luecker S."/>
            <person name="Lage O.M."/>
            <person name="Pohl T."/>
            <person name="Merkel B.J."/>
            <person name="Hornburger P."/>
            <person name="Mueller R.-W."/>
            <person name="Bruemmer F."/>
            <person name="Labrenz M."/>
            <person name="Spormann A.M."/>
            <person name="Op den Camp H."/>
            <person name="Overmann J."/>
            <person name="Amann R."/>
            <person name="Jetten M.S.M."/>
            <person name="Mascher T."/>
            <person name="Medema M.H."/>
            <person name="Devos D.P."/>
            <person name="Kaster A.-K."/>
            <person name="Ovreas L."/>
            <person name="Rohde M."/>
            <person name="Galperin M.Y."/>
            <person name="Jogler C."/>
        </authorList>
    </citation>
    <scope>NUCLEOTIDE SEQUENCE [LARGE SCALE GENOMIC DNA]</scope>
    <source>
        <strain evidence="7 8">TBK1r</strain>
    </source>
</reference>
<evidence type="ECO:0000313" key="8">
    <source>
        <dbReference type="Proteomes" id="UP000318081"/>
    </source>
</evidence>
<dbReference type="SUPFAM" id="SSF54862">
    <property type="entry name" value="4Fe-4S ferredoxins"/>
    <property type="match status" value="1"/>
</dbReference>
<dbReference type="InterPro" id="IPR037225">
    <property type="entry name" value="Nuo51_FMN-bd_sf"/>
</dbReference>
<feature type="domain" description="4Fe-4S ferredoxin-type" evidence="6">
    <location>
        <begin position="759"/>
        <end position="788"/>
    </location>
</feature>
<evidence type="ECO:0000256" key="3">
    <source>
        <dbReference type="ARBA" id="ARBA00022723"/>
    </source>
</evidence>
<dbReference type="CDD" id="cd02980">
    <property type="entry name" value="TRX_Fd_family"/>
    <property type="match status" value="1"/>
</dbReference>
<comment type="similarity">
    <text evidence="1">Belongs to the complex I 51 kDa subunit family.</text>
</comment>
<dbReference type="CDD" id="cd03064">
    <property type="entry name" value="TRX_Fd_NuoE"/>
    <property type="match status" value="1"/>
</dbReference>
<evidence type="ECO:0000313" key="7">
    <source>
        <dbReference type="EMBL" id="QDV84161.1"/>
    </source>
</evidence>
<dbReference type="PROSITE" id="PS51379">
    <property type="entry name" value="4FE4S_FER_2"/>
    <property type="match status" value="2"/>
</dbReference>
<keyword evidence="5" id="KW-0411">Iron-sulfur</keyword>
<evidence type="ECO:0000256" key="2">
    <source>
        <dbReference type="ARBA" id="ARBA00022485"/>
    </source>
</evidence>
<dbReference type="InterPro" id="IPR042128">
    <property type="entry name" value="NuoE_dom"/>
</dbReference>
<dbReference type="SMART" id="SM00928">
    <property type="entry name" value="NADH_4Fe-4S"/>
    <property type="match status" value="1"/>
</dbReference>
<keyword evidence="3" id="KW-0479">Metal-binding</keyword>
<dbReference type="Gene3D" id="3.30.70.20">
    <property type="match status" value="1"/>
</dbReference>
<dbReference type="Pfam" id="PF01512">
    <property type="entry name" value="Complex1_51K"/>
    <property type="match status" value="1"/>
</dbReference>
<evidence type="ECO:0000259" key="6">
    <source>
        <dbReference type="PROSITE" id="PS51379"/>
    </source>
</evidence>
<feature type="domain" description="4Fe-4S ferredoxin-type" evidence="6">
    <location>
        <begin position="728"/>
        <end position="758"/>
    </location>
</feature>
<dbReference type="InterPro" id="IPR017900">
    <property type="entry name" value="4Fe4S_Fe_S_CS"/>
</dbReference>
<dbReference type="GO" id="GO:0050583">
    <property type="term" value="F:hydrogen dehydrogenase (NADP+) activity"/>
    <property type="evidence" value="ECO:0007669"/>
    <property type="project" value="UniProtKB-EC"/>
</dbReference>
<evidence type="ECO:0000256" key="5">
    <source>
        <dbReference type="ARBA" id="ARBA00023014"/>
    </source>
</evidence>
<name>A0ABX5XQP2_9BACT</name>
<keyword evidence="8" id="KW-1185">Reference proteome</keyword>
<dbReference type="Gene3D" id="3.40.30.10">
    <property type="entry name" value="Glutaredoxin"/>
    <property type="match status" value="2"/>
</dbReference>
<organism evidence="7 8">
    <name type="scientific">Stieleria magnilauensis</name>
    <dbReference type="NCBI Taxonomy" id="2527963"/>
    <lineage>
        <taxon>Bacteria</taxon>
        <taxon>Pseudomonadati</taxon>
        <taxon>Planctomycetota</taxon>
        <taxon>Planctomycetia</taxon>
        <taxon>Pirellulales</taxon>
        <taxon>Pirellulaceae</taxon>
        <taxon>Stieleria</taxon>
    </lineage>
</organism>
<dbReference type="InterPro" id="IPR037207">
    <property type="entry name" value="Nuop51_4Fe4S-bd_sf"/>
</dbReference>
<dbReference type="SUPFAM" id="SSF52833">
    <property type="entry name" value="Thioredoxin-like"/>
    <property type="match status" value="2"/>
</dbReference>
<dbReference type="PROSITE" id="PS00198">
    <property type="entry name" value="4FE4S_FER_1"/>
    <property type="match status" value="2"/>
</dbReference>
<keyword evidence="2" id="KW-0004">4Fe-4S</keyword>
<dbReference type="Gene3D" id="3.10.20.600">
    <property type="match status" value="1"/>
</dbReference>
<dbReference type="InterPro" id="IPR011538">
    <property type="entry name" value="Nuo51_FMN-bd"/>
</dbReference>
<keyword evidence="4" id="KW-0408">Iron</keyword>
<dbReference type="InterPro" id="IPR036249">
    <property type="entry name" value="Thioredoxin-like_sf"/>
</dbReference>
<dbReference type="InterPro" id="IPR019575">
    <property type="entry name" value="Nuop51_4Fe4S-bd"/>
</dbReference>
<accession>A0ABX5XQP2</accession>
<dbReference type="Pfam" id="PF14697">
    <property type="entry name" value="Fer4_21"/>
    <property type="match status" value="1"/>
</dbReference>
<gene>
    <name evidence="7" type="primary">hndC_1</name>
    <name evidence="7" type="ORF">TBK1r_31060</name>
</gene>
<dbReference type="Pfam" id="PF10589">
    <property type="entry name" value="NADH_4Fe-4S"/>
    <property type="match status" value="1"/>
</dbReference>
<dbReference type="SUPFAM" id="SSF142019">
    <property type="entry name" value="Nqo1 FMN-binding domain-like"/>
    <property type="match status" value="1"/>
</dbReference>
<evidence type="ECO:0000256" key="4">
    <source>
        <dbReference type="ARBA" id="ARBA00023004"/>
    </source>
</evidence>
<keyword evidence="7" id="KW-0560">Oxidoreductase</keyword>
<proteinExistence type="inferred from homology"/>
<dbReference type="InterPro" id="IPR017896">
    <property type="entry name" value="4Fe4S_Fe-S-bd"/>
</dbReference>
<dbReference type="Gene3D" id="6.10.250.1450">
    <property type="match status" value="1"/>
</dbReference>
<dbReference type="PANTHER" id="PTHR43578:SF3">
    <property type="entry name" value="NADH-QUINONE OXIDOREDUCTASE SUBUNIT F"/>
    <property type="match status" value="1"/>
</dbReference>
<dbReference type="PANTHER" id="PTHR43578">
    <property type="entry name" value="NADH-QUINONE OXIDOREDUCTASE SUBUNIT F"/>
    <property type="match status" value="1"/>
</dbReference>
<dbReference type="Pfam" id="PF01257">
    <property type="entry name" value="2Fe-2S_thioredx"/>
    <property type="match status" value="1"/>
</dbReference>
<dbReference type="SUPFAM" id="SSF140490">
    <property type="entry name" value="Nqo1C-terminal domain-like"/>
    <property type="match status" value="1"/>
</dbReference>